<dbReference type="InterPro" id="IPR051804">
    <property type="entry name" value="Carb_Metab_Reg_Kinase/Isom"/>
</dbReference>
<proteinExistence type="predicted"/>
<dbReference type="InterPro" id="IPR049874">
    <property type="entry name" value="ROK_cs"/>
</dbReference>
<organism evidence="7 8">
    <name type="scientific">Aurantiacibacter xanthus</name>
    <dbReference type="NCBI Taxonomy" id="1784712"/>
    <lineage>
        <taxon>Bacteria</taxon>
        <taxon>Pseudomonadati</taxon>
        <taxon>Pseudomonadota</taxon>
        <taxon>Alphaproteobacteria</taxon>
        <taxon>Sphingomonadales</taxon>
        <taxon>Erythrobacteraceae</taxon>
        <taxon>Aurantiacibacter</taxon>
    </lineage>
</organism>
<dbReference type="AlphaFoldDB" id="A0A3A1P5T6"/>
<evidence type="ECO:0000256" key="5">
    <source>
        <dbReference type="ARBA" id="ARBA00038887"/>
    </source>
</evidence>
<dbReference type="PANTHER" id="PTHR42742:SF3">
    <property type="entry name" value="FRUCTOKINASE"/>
    <property type="match status" value="1"/>
</dbReference>
<keyword evidence="4" id="KW-0460">Magnesium</keyword>
<dbReference type="EC" id="2.7.1.4" evidence="5"/>
<protein>
    <recommendedName>
        <fullName evidence="5">fructokinase</fullName>
        <ecNumber evidence="5">2.7.1.4</ecNumber>
    </recommendedName>
</protein>
<evidence type="ECO:0000256" key="6">
    <source>
        <dbReference type="ARBA" id="ARBA00048451"/>
    </source>
</evidence>
<keyword evidence="8" id="KW-1185">Reference proteome</keyword>
<dbReference type="Proteomes" id="UP000265366">
    <property type="component" value="Unassembled WGS sequence"/>
</dbReference>
<evidence type="ECO:0000256" key="2">
    <source>
        <dbReference type="ARBA" id="ARBA00022723"/>
    </source>
</evidence>
<dbReference type="Gene3D" id="3.30.420.40">
    <property type="match status" value="2"/>
</dbReference>
<sequence length="299" mass="30657">MGLVGIELGGTKCIVVRGDAAGIAERVVFATLTPEQTLGAALDQIALWHAEAPVAAIGIASFGPVRVNRQAADYGTILNTPKPGWSGAEVLAMVRERFACPVALDTDVNAAALAEHAHGAGQGCANLVYLTIGTGLGGGVLVEGRPVHGSMHPEIGHVRLRRAAGDVFAGVCPFHGDCIEGLIAGPALIARLPVAPVELGPDAPEWDPVGHDLAELLAQLMLTLSPQRIIIGGGVANRQPHLLARARKIVPKLLAGYLEPADAAYFEALICPPALGDDAGPMGALCLAAQALADAQGRP</sequence>
<dbReference type="EMBL" id="QXFM01000095">
    <property type="protein sequence ID" value="RIV85506.1"/>
    <property type="molecule type" value="Genomic_DNA"/>
</dbReference>
<evidence type="ECO:0000256" key="3">
    <source>
        <dbReference type="ARBA" id="ARBA00022833"/>
    </source>
</evidence>
<dbReference type="RefSeq" id="WP_119592916.1">
    <property type="nucleotide sequence ID" value="NZ_QXFM01000095.1"/>
</dbReference>
<comment type="caution">
    <text evidence="7">The sequence shown here is derived from an EMBL/GenBank/DDBJ whole genome shotgun (WGS) entry which is preliminary data.</text>
</comment>
<gene>
    <name evidence="7" type="ORF">D2V17_10465</name>
</gene>
<dbReference type="Pfam" id="PF00480">
    <property type="entry name" value="ROK"/>
    <property type="match status" value="1"/>
</dbReference>
<dbReference type="PANTHER" id="PTHR42742">
    <property type="entry name" value="TRANSCRIPTIONAL REPRESSOR MPRA"/>
    <property type="match status" value="1"/>
</dbReference>
<evidence type="ECO:0000313" key="7">
    <source>
        <dbReference type="EMBL" id="RIV85506.1"/>
    </source>
</evidence>
<comment type="catalytic activity">
    <reaction evidence="6">
        <text>D-fructose + ATP = D-fructose 6-phosphate + ADP + H(+)</text>
        <dbReference type="Rhea" id="RHEA:16125"/>
        <dbReference type="ChEBI" id="CHEBI:15378"/>
        <dbReference type="ChEBI" id="CHEBI:30616"/>
        <dbReference type="ChEBI" id="CHEBI:37721"/>
        <dbReference type="ChEBI" id="CHEBI:61527"/>
        <dbReference type="ChEBI" id="CHEBI:456216"/>
        <dbReference type="EC" id="2.7.1.4"/>
    </reaction>
</comment>
<dbReference type="CDD" id="cd24067">
    <property type="entry name" value="ASKHA_NBD_ROK_BsFRK-like"/>
    <property type="match status" value="1"/>
</dbReference>
<dbReference type="GO" id="GO:0008865">
    <property type="term" value="F:fructokinase activity"/>
    <property type="evidence" value="ECO:0007669"/>
    <property type="project" value="UniProtKB-EC"/>
</dbReference>
<comment type="cofactor">
    <cofactor evidence="1">
        <name>Mg(2+)</name>
        <dbReference type="ChEBI" id="CHEBI:18420"/>
    </cofactor>
</comment>
<name>A0A3A1P5T6_9SPHN</name>
<dbReference type="InterPro" id="IPR000600">
    <property type="entry name" value="ROK"/>
</dbReference>
<dbReference type="GO" id="GO:0046872">
    <property type="term" value="F:metal ion binding"/>
    <property type="evidence" value="ECO:0007669"/>
    <property type="project" value="UniProtKB-KW"/>
</dbReference>
<dbReference type="OrthoDB" id="9783435at2"/>
<evidence type="ECO:0000256" key="1">
    <source>
        <dbReference type="ARBA" id="ARBA00001946"/>
    </source>
</evidence>
<keyword evidence="3" id="KW-0862">Zinc</keyword>
<dbReference type="InterPro" id="IPR043129">
    <property type="entry name" value="ATPase_NBD"/>
</dbReference>
<dbReference type="SUPFAM" id="SSF53067">
    <property type="entry name" value="Actin-like ATPase domain"/>
    <property type="match status" value="1"/>
</dbReference>
<evidence type="ECO:0000256" key="4">
    <source>
        <dbReference type="ARBA" id="ARBA00022842"/>
    </source>
</evidence>
<reference evidence="7 8" key="1">
    <citation type="submission" date="2018-08" db="EMBL/GenBank/DDBJ databases">
        <title>Erythrobacter zhengii sp.nov., a bacterium isolated from deep-sea sediment.</title>
        <authorList>
            <person name="Fang C."/>
            <person name="Wu Y.-H."/>
            <person name="Sun C."/>
            <person name="Wang H."/>
            <person name="Cheng H."/>
            <person name="Meng F.-X."/>
            <person name="Wang C.-S."/>
            <person name="Xu X.-W."/>
        </authorList>
    </citation>
    <scope>NUCLEOTIDE SEQUENCE [LARGE SCALE GENOMIC DNA]</scope>
    <source>
        <strain evidence="7 8">CCTCC AB 2015396</strain>
    </source>
</reference>
<evidence type="ECO:0000313" key="8">
    <source>
        <dbReference type="Proteomes" id="UP000265366"/>
    </source>
</evidence>
<accession>A0A3A1P5T6</accession>
<keyword evidence="2" id="KW-0479">Metal-binding</keyword>
<dbReference type="PROSITE" id="PS01125">
    <property type="entry name" value="ROK"/>
    <property type="match status" value="1"/>
</dbReference>